<comment type="similarity">
    <text evidence="2">Belongs to the peptidase S1 family. CLIP subfamily.</text>
</comment>
<dbReference type="EnsemblMetazoa" id="AALFPA23_009328.R12816">
    <property type="protein sequence ID" value="AALFPA23_009328.P12816"/>
    <property type="gene ID" value="AALFPA23_009328"/>
</dbReference>
<evidence type="ECO:0000256" key="4">
    <source>
        <dbReference type="SAM" id="SignalP"/>
    </source>
</evidence>
<organism evidence="6 7">
    <name type="scientific">Aedes albopictus</name>
    <name type="common">Asian tiger mosquito</name>
    <name type="synonym">Stegomyia albopicta</name>
    <dbReference type="NCBI Taxonomy" id="7160"/>
    <lineage>
        <taxon>Eukaryota</taxon>
        <taxon>Metazoa</taxon>
        <taxon>Ecdysozoa</taxon>
        <taxon>Arthropoda</taxon>
        <taxon>Hexapoda</taxon>
        <taxon>Insecta</taxon>
        <taxon>Pterygota</taxon>
        <taxon>Neoptera</taxon>
        <taxon>Endopterygota</taxon>
        <taxon>Diptera</taxon>
        <taxon>Nematocera</taxon>
        <taxon>Culicoidea</taxon>
        <taxon>Culicidae</taxon>
        <taxon>Culicinae</taxon>
        <taxon>Aedini</taxon>
        <taxon>Aedes</taxon>
        <taxon>Stegomyia</taxon>
    </lineage>
</organism>
<name>A0ABM1YHY9_AEDAL</name>
<evidence type="ECO:0000256" key="2">
    <source>
        <dbReference type="ARBA" id="ARBA00024195"/>
    </source>
</evidence>
<dbReference type="InterPro" id="IPR043504">
    <property type="entry name" value="Peptidase_S1_PA_chymotrypsin"/>
</dbReference>
<dbReference type="GeneID" id="109405409"/>
<dbReference type="Proteomes" id="UP000069940">
    <property type="component" value="Unassembled WGS sequence"/>
</dbReference>
<sequence length="352" mass="38971">MCNRNHRNSAISWLLVIAVLSVLVTSKSYATALTWDHSSEAKSATIASIEERTDDGETIQTESTSLYDTTGTTDVTESWTTDTTLDELEPNFSFRQLNCTACKCGNRDSLGKIVGGSPTKENAYPWMAALYYNNRFTCGGSLVTDRYILTAAHCVFLQSPARFRVQLLVYNRTQPTTNSVERSVKAIKTFFYSGLTNNNDIALMELTFPVTISEDRLVPICLPQPSDALYDGKMAVVTGWGKTAHGGLSATLQELKVPILTNAKCRRAGYWAFQITGKMLCAGYIEGGRDSCQGDSGGPLQVYNNETHRYELVGIVSWGRACAQKNYPGVYTRVNKFLRWIKNNVKDSCICT</sequence>
<dbReference type="PROSITE" id="PS00135">
    <property type="entry name" value="TRYPSIN_SER"/>
    <property type="match status" value="1"/>
</dbReference>
<dbReference type="PROSITE" id="PS50240">
    <property type="entry name" value="TRYPSIN_DOM"/>
    <property type="match status" value="1"/>
</dbReference>
<reference evidence="7" key="1">
    <citation type="journal article" date="2015" name="Proc. Natl. Acad. Sci. U.S.A.">
        <title>Genome sequence of the Asian Tiger mosquito, Aedes albopictus, reveals insights into its biology, genetics, and evolution.</title>
        <authorList>
            <person name="Chen X.G."/>
            <person name="Jiang X."/>
            <person name="Gu J."/>
            <person name="Xu M."/>
            <person name="Wu Y."/>
            <person name="Deng Y."/>
            <person name="Zhang C."/>
            <person name="Bonizzoni M."/>
            <person name="Dermauw W."/>
            <person name="Vontas J."/>
            <person name="Armbruster P."/>
            <person name="Huang X."/>
            <person name="Yang Y."/>
            <person name="Zhang H."/>
            <person name="He W."/>
            <person name="Peng H."/>
            <person name="Liu Y."/>
            <person name="Wu K."/>
            <person name="Chen J."/>
            <person name="Lirakis M."/>
            <person name="Topalis P."/>
            <person name="Van Leeuwen T."/>
            <person name="Hall A.B."/>
            <person name="Jiang X."/>
            <person name="Thorpe C."/>
            <person name="Mueller R.L."/>
            <person name="Sun C."/>
            <person name="Waterhouse R.M."/>
            <person name="Yan G."/>
            <person name="Tu Z.J."/>
            <person name="Fang X."/>
            <person name="James A.A."/>
        </authorList>
    </citation>
    <scope>NUCLEOTIDE SEQUENCE [LARGE SCALE GENOMIC DNA]</scope>
    <source>
        <strain evidence="7">Foshan</strain>
    </source>
</reference>
<dbReference type="SMART" id="SM00020">
    <property type="entry name" value="Tryp_SPc"/>
    <property type="match status" value="1"/>
</dbReference>
<dbReference type="PANTHER" id="PTHR24252">
    <property type="entry name" value="ACROSIN-RELATED"/>
    <property type="match status" value="1"/>
</dbReference>
<dbReference type="InterPro" id="IPR001314">
    <property type="entry name" value="Peptidase_S1A"/>
</dbReference>
<keyword evidence="1" id="KW-1015">Disulfide bond</keyword>
<dbReference type="RefSeq" id="XP_019534012.3">
    <property type="nucleotide sequence ID" value="XM_019678467.3"/>
</dbReference>
<evidence type="ECO:0000313" key="7">
    <source>
        <dbReference type="Proteomes" id="UP000069940"/>
    </source>
</evidence>
<evidence type="ECO:0000256" key="1">
    <source>
        <dbReference type="ARBA" id="ARBA00023157"/>
    </source>
</evidence>
<feature type="chain" id="PRO_5046374179" description="Peptidase S1 domain-containing protein" evidence="4">
    <location>
        <begin position="27"/>
        <end position="352"/>
    </location>
</feature>
<dbReference type="InterPro" id="IPR009003">
    <property type="entry name" value="Peptidase_S1_PA"/>
</dbReference>
<dbReference type="PRINTS" id="PR00722">
    <property type="entry name" value="CHYMOTRYPSIN"/>
</dbReference>
<keyword evidence="3" id="KW-0645">Protease</keyword>
<evidence type="ECO:0000259" key="5">
    <source>
        <dbReference type="PROSITE" id="PS50240"/>
    </source>
</evidence>
<dbReference type="InterPro" id="IPR001254">
    <property type="entry name" value="Trypsin_dom"/>
</dbReference>
<keyword evidence="7" id="KW-1185">Reference proteome</keyword>
<dbReference type="PROSITE" id="PS00134">
    <property type="entry name" value="TRYPSIN_HIS"/>
    <property type="match status" value="1"/>
</dbReference>
<dbReference type="Pfam" id="PF00089">
    <property type="entry name" value="Trypsin"/>
    <property type="match status" value="1"/>
</dbReference>
<accession>A0ABM1YHY9</accession>
<dbReference type="Gene3D" id="2.40.10.10">
    <property type="entry name" value="Trypsin-like serine proteases"/>
    <property type="match status" value="1"/>
</dbReference>
<keyword evidence="3" id="KW-0378">Hydrolase</keyword>
<reference evidence="6" key="2">
    <citation type="submission" date="2025-05" db="UniProtKB">
        <authorList>
            <consortium name="EnsemblMetazoa"/>
        </authorList>
    </citation>
    <scope>IDENTIFICATION</scope>
    <source>
        <strain evidence="6">Foshan</strain>
    </source>
</reference>
<keyword evidence="3" id="KW-0720">Serine protease</keyword>
<proteinExistence type="inferred from homology"/>
<dbReference type="PANTHER" id="PTHR24252:SF16">
    <property type="entry name" value="TRANSMEMBRANE SERINE PROTEASE 15"/>
    <property type="match status" value="1"/>
</dbReference>
<dbReference type="InterPro" id="IPR018114">
    <property type="entry name" value="TRYPSIN_HIS"/>
</dbReference>
<dbReference type="InterPro" id="IPR033116">
    <property type="entry name" value="TRYPSIN_SER"/>
</dbReference>
<feature type="signal peptide" evidence="4">
    <location>
        <begin position="1"/>
        <end position="26"/>
    </location>
</feature>
<protein>
    <recommendedName>
        <fullName evidence="5">Peptidase S1 domain-containing protein</fullName>
    </recommendedName>
</protein>
<evidence type="ECO:0000313" key="6">
    <source>
        <dbReference type="EnsemblMetazoa" id="AALFPA23_009328.P12816"/>
    </source>
</evidence>
<dbReference type="CDD" id="cd00190">
    <property type="entry name" value="Tryp_SPc"/>
    <property type="match status" value="1"/>
</dbReference>
<evidence type="ECO:0000256" key="3">
    <source>
        <dbReference type="RuleBase" id="RU363034"/>
    </source>
</evidence>
<feature type="domain" description="Peptidase S1" evidence="5">
    <location>
        <begin position="113"/>
        <end position="346"/>
    </location>
</feature>
<dbReference type="SUPFAM" id="SSF50494">
    <property type="entry name" value="Trypsin-like serine proteases"/>
    <property type="match status" value="1"/>
</dbReference>
<keyword evidence="4" id="KW-0732">Signal</keyword>